<feature type="compositionally biased region" description="Basic and acidic residues" evidence="1">
    <location>
        <begin position="460"/>
        <end position="476"/>
    </location>
</feature>
<dbReference type="Proteomes" id="UP001218218">
    <property type="component" value="Unassembled WGS sequence"/>
</dbReference>
<evidence type="ECO:0000313" key="3">
    <source>
        <dbReference type="Proteomes" id="UP001218218"/>
    </source>
</evidence>
<organism evidence="2 3">
    <name type="scientific">Mycena albidolilacea</name>
    <dbReference type="NCBI Taxonomy" id="1033008"/>
    <lineage>
        <taxon>Eukaryota</taxon>
        <taxon>Fungi</taxon>
        <taxon>Dikarya</taxon>
        <taxon>Basidiomycota</taxon>
        <taxon>Agaricomycotina</taxon>
        <taxon>Agaricomycetes</taxon>
        <taxon>Agaricomycetidae</taxon>
        <taxon>Agaricales</taxon>
        <taxon>Marasmiineae</taxon>
        <taxon>Mycenaceae</taxon>
        <taxon>Mycena</taxon>
    </lineage>
</organism>
<feature type="compositionally biased region" description="Basic and acidic residues" evidence="1">
    <location>
        <begin position="255"/>
        <end position="270"/>
    </location>
</feature>
<gene>
    <name evidence="2" type="ORF">DFH08DRAFT_798277</name>
</gene>
<feature type="compositionally biased region" description="Basic and acidic residues" evidence="1">
    <location>
        <begin position="171"/>
        <end position="183"/>
    </location>
</feature>
<proteinExistence type="predicted"/>
<comment type="caution">
    <text evidence="2">The sequence shown here is derived from an EMBL/GenBank/DDBJ whole genome shotgun (WGS) entry which is preliminary data.</text>
</comment>
<dbReference type="EMBL" id="JARIHO010000003">
    <property type="protein sequence ID" value="KAJ7363803.1"/>
    <property type="molecule type" value="Genomic_DNA"/>
</dbReference>
<feature type="compositionally biased region" description="Low complexity" evidence="1">
    <location>
        <begin position="184"/>
        <end position="195"/>
    </location>
</feature>
<accession>A0AAD7F1P6</accession>
<evidence type="ECO:0000256" key="1">
    <source>
        <dbReference type="SAM" id="MobiDB-lite"/>
    </source>
</evidence>
<feature type="compositionally biased region" description="Low complexity" evidence="1">
    <location>
        <begin position="147"/>
        <end position="158"/>
    </location>
</feature>
<keyword evidence="3" id="KW-1185">Reference proteome</keyword>
<feature type="region of interest" description="Disordered" evidence="1">
    <location>
        <begin position="243"/>
        <end position="270"/>
    </location>
</feature>
<feature type="region of interest" description="Disordered" evidence="1">
    <location>
        <begin position="448"/>
        <end position="486"/>
    </location>
</feature>
<feature type="compositionally biased region" description="Polar residues" evidence="1">
    <location>
        <begin position="159"/>
        <end position="170"/>
    </location>
</feature>
<feature type="region of interest" description="Disordered" evidence="1">
    <location>
        <begin position="146"/>
        <end position="216"/>
    </location>
</feature>
<sequence>MSNGINPRLLHNPFFETLSAVAPPSPKFTLEMATPSIDPFVRWEEYSPAPLADPTFFDYSLLFDGELGHLVDYTSRIQDQASLLSPVDNVGCPPGGGRGDTGGGVALCIPSSLPTEESRATALRTRKQSPPAVALNLGTMYHTLNGPSTSLLPHSSLSNESSVPPGSTLESHPDNDSPGREIRSSISLEDPSESSCAPTVSKGKAKHGSKNGNTILGSCQYPPKKVGSSREFDVLRHLETVHKKPGASLPKKNPGKSESEIRTPEMGGSRDRSSFRRVFKALEGVVKECYPSLTVFPLKLQLTESSGCLKQTIARKTVVRARASQFCSEGKGFDFEGLLGGAFLSIGFYEDEGESFPDVKNAIMVITTTSRTAVDTSMPMEIDPRGDTNGNEKLGSEDTMDIQFEEEAPTRRVTPEAALHYVGIQRKGAIYLGWETGRKRVKDVSEFQHDLNVPESDWQVPRRDLPPTRSREDRPVKPLPRRILPA</sequence>
<dbReference type="AlphaFoldDB" id="A0AAD7F1P6"/>
<protein>
    <submittedName>
        <fullName evidence="2">Uncharacterized protein</fullName>
    </submittedName>
</protein>
<reference evidence="2" key="1">
    <citation type="submission" date="2023-03" db="EMBL/GenBank/DDBJ databases">
        <title>Massive genome expansion in bonnet fungi (Mycena s.s.) driven by repeated elements and novel gene families across ecological guilds.</title>
        <authorList>
            <consortium name="Lawrence Berkeley National Laboratory"/>
            <person name="Harder C.B."/>
            <person name="Miyauchi S."/>
            <person name="Viragh M."/>
            <person name="Kuo A."/>
            <person name="Thoen E."/>
            <person name="Andreopoulos B."/>
            <person name="Lu D."/>
            <person name="Skrede I."/>
            <person name="Drula E."/>
            <person name="Henrissat B."/>
            <person name="Morin E."/>
            <person name="Kohler A."/>
            <person name="Barry K."/>
            <person name="LaButti K."/>
            <person name="Morin E."/>
            <person name="Salamov A."/>
            <person name="Lipzen A."/>
            <person name="Mereny Z."/>
            <person name="Hegedus B."/>
            <person name="Baldrian P."/>
            <person name="Stursova M."/>
            <person name="Weitz H."/>
            <person name="Taylor A."/>
            <person name="Grigoriev I.V."/>
            <person name="Nagy L.G."/>
            <person name="Martin F."/>
            <person name="Kauserud H."/>
        </authorList>
    </citation>
    <scope>NUCLEOTIDE SEQUENCE</scope>
    <source>
        <strain evidence="2">CBHHK002</strain>
    </source>
</reference>
<evidence type="ECO:0000313" key="2">
    <source>
        <dbReference type="EMBL" id="KAJ7363803.1"/>
    </source>
</evidence>
<name>A0AAD7F1P6_9AGAR</name>